<evidence type="ECO:0000256" key="1">
    <source>
        <dbReference type="ARBA" id="ARBA00004141"/>
    </source>
</evidence>
<keyword evidence="3 5" id="KW-1133">Transmembrane helix</keyword>
<comment type="caution">
    <text evidence="7">The sequence shown here is derived from an EMBL/GenBank/DDBJ whole genome shotgun (WGS) entry which is preliminary data.</text>
</comment>
<feature type="transmembrane region" description="Helical" evidence="5">
    <location>
        <begin position="125"/>
        <end position="145"/>
    </location>
</feature>
<protein>
    <recommendedName>
        <fullName evidence="6">O-antigen ligase-related domain-containing protein</fullName>
    </recommendedName>
</protein>
<dbReference type="InterPro" id="IPR051533">
    <property type="entry name" value="WaaL-like"/>
</dbReference>
<reference evidence="7 8" key="1">
    <citation type="journal article" date="2016" name="Nat. Commun.">
        <title>Thousands of microbial genomes shed light on interconnected biogeochemical processes in an aquifer system.</title>
        <authorList>
            <person name="Anantharaman K."/>
            <person name="Brown C.T."/>
            <person name="Hug L.A."/>
            <person name="Sharon I."/>
            <person name="Castelle C.J."/>
            <person name="Probst A.J."/>
            <person name="Thomas B.C."/>
            <person name="Singh A."/>
            <person name="Wilkins M.J."/>
            <person name="Karaoz U."/>
            <person name="Brodie E.L."/>
            <person name="Williams K.H."/>
            <person name="Hubbard S.S."/>
            <person name="Banfield J.F."/>
        </authorList>
    </citation>
    <scope>NUCLEOTIDE SEQUENCE [LARGE SCALE GENOMIC DNA]</scope>
</reference>
<accession>A0A1F5J8H1</accession>
<organism evidence="7 8">
    <name type="scientific">Candidatus Daviesbacteria bacterium RIFCSPHIGHO2_02_FULL_39_12</name>
    <dbReference type="NCBI Taxonomy" id="1797770"/>
    <lineage>
        <taxon>Bacteria</taxon>
        <taxon>Candidatus Daviesiibacteriota</taxon>
    </lineage>
</organism>
<name>A0A1F5J8H1_9BACT</name>
<proteinExistence type="predicted"/>
<feature type="transmembrane region" description="Helical" evidence="5">
    <location>
        <begin position="70"/>
        <end position="87"/>
    </location>
</feature>
<dbReference type="PANTHER" id="PTHR37422:SF23">
    <property type="entry name" value="TEICHURONIC ACID BIOSYNTHESIS PROTEIN TUAE"/>
    <property type="match status" value="1"/>
</dbReference>
<comment type="subcellular location">
    <subcellularLocation>
        <location evidence="1">Membrane</location>
        <topology evidence="1">Multi-pass membrane protein</topology>
    </subcellularLocation>
</comment>
<keyword evidence="2 5" id="KW-0812">Transmembrane</keyword>
<evidence type="ECO:0000259" key="6">
    <source>
        <dbReference type="Pfam" id="PF04932"/>
    </source>
</evidence>
<dbReference type="PANTHER" id="PTHR37422">
    <property type="entry name" value="TEICHURONIC ACID BIOSYNTHESIS PROTEIN TUAE"/>
    <property type="match status" value="1"/>
</dbReference>
<dbReference type="Proteomes" id="UP000177042">
    <property type="component" value="Unassembled WGS sequence"/>
</dbReference>
<feature type="transmembrane region" description="Helical" evidence="5">
    <location>
        <begin position="215"/>
        <end position="237"/>
    </location>
</feature>
<feature type="transmembrane region" description="Helical" evidence="5">
    <location>
        <begin position="249"/>
        <end position="266"/>
    </location>
</feature>
<sequence length="397" mass="44807">MLILQRVERIFLFLTILLLPTQLGKHFWPPFSFIYSLPIDYLSPKVYFWDLLVIGLWAAFILQKKHINRLALNLLYFFILTQAASLLGRGVNVGAGFVRLEQYLIAGFFGVYIASSKFQVPSSKLFWPLLLAIVFESALAILQFFKGGTIGFWILGERSFTLSTPGIAKFDFYGNEVLRPYATFPHPNVLAGFMLIVAVILLYRFRIKSVTKKVIVFLGGLVILLTVSRVAILAGVISVMTLTKKRGRVLLIILIIILLPILYTRFSSVFNFDNLTLIRREELSQAAFNLWLKSPLLGVGLNNFIPAVSNQILAGPSRFLQPVHNIFLLSLAETGVLGLLGLLGLLGYPIFKLHPVFLAWGVLIFLGMFDHYFLTLPQGYRLLFLLWGLSFSLPMLK</sequence>
<feature type="transmembrane region" description="Helical" evidence="5">
    <location>
        <begin position="325"/>
        <end position="348"/>
    </location>
</feature>
<feature type="domain" description="O-antigen ligase-related" evidence="6">
    <location>
        <begin position="215"/>
        <end position="342"/>
    </location>
</feature>
<evidence type="ECO:0000256" key="5">
    <source>
        <dbReference type="SAM" id="Phobius"/>
    </source>
</evidence>
<dbReference type="InterPro" id="IPR007016">
    <property type="entry name" value="O-antigen_ligase-rel_domated"/>
</dbReference>
<dbReference type="GO" id="GO:0016020">
    <property type="term" value="C:membrane"/>
    <property type="evidence" value="ECO:0007669"/>
    <property type="project" value="UniProtKB-SubCell"/>
</dbReference>
<dbReference type="Pfam" id="PF04932">
    <property type="entry name" value="Wzy_C"/>
    <property type="match status" value="1"/>
</dbReference>
<feature type="transmembrane region" description="Helical" evidence="5">
    <location>
        <begin position="184"/>
        <end position="203"/>
    </location>
</feature>
<evidence type="ECO:0000256" key="2">
    <source>
        <dbReference type="ARBA" id="ARBA00022692"/>
    </source>
</evidence>
<dbReference type="AlphaFoldDB" id="A0A1F5J8H1"/>
<keyword evidence="4 5" id="KW-0472">Membrane</keyword>
<evidence type="ECO:0000313" key="7">
    <source>
        <dbReference type="EMBL" id="OGE24882.1"/>
    </source>
</evidence>
<feature type="transmembrane region" description="Helical" evidence="5">
    <location>
        <begin position="47"/>
        <end position="63"/>
    </location>
</feature>
<evidence type="ECO:0000313" key="8">
    <source>
        <dbReference type="Proteomes" id="UP000177042"/>
    </source>
</evidence>
<dbReference type="EMBL" id="MFCX01000037">
    <property type="protein sequence ID" value="OGE24882.1"/>
    <property type="molecule type" value="Genomic_DNA"/>
</dbReference>
<feature type="transmembrane region" description="Helical" evidence="5">
    <location>
        <begin position="286"/>
        <end position="305"/>
    </location>
</feature>
<gene>
    <name evidence="7" type="ORF">A3C26_02675</name>
</gene>
<feature type="transmembrane region" description="Helical" evidence="5">
    <location>
        <begin position="355"/>
        <end position="374"/>
    </location>
</feature>
<feature type="transmembrane region" description="Helical" evidence="5">
    <location>
        <begin position="93"/>
        <end position="113"/>
    </location>
</feature>
<evidence type="ECO:0000256" key="4">
    <source>
        <dbReference type="ARBA" id="ARBA00023136"/>
    </source>
</evidence>
<evidence type="ECO:0000256" key="3">
    <source>
        <dbReference type="ARBA" id="ARBA00022989"/>
    </source>
</evidence>